<name>A0ABT5ZM22_9ACTN</name>
<dbReference type="Proteomes" id="UP001216579">
    <property type="component" value="Unassembled WGS sequence"/>
</dbReference>
<keyword evidence="3" id="KW-1185">Reference proteome</keyword>
<protein>
    <submittedName>
        <fullName evidence="2">Uncharacterized protein</fullName>
    </submittedName>
</protein>
<evidence type="ECO:0000313" key="3">
    <source>
        <dbReference type="Proteomes" id="UP001216579"/>
    </source>
</evidence>
<dbReference type="RefSeq" id="WP_269856546.1">
    <property type="nucleotide sequence ID" value="NZ_JARJBC010000006.1"/>
</dbReference>
<organism evidence="2 3">
    <name type="scientific">Streptomyces silvisoli</name>
    <dbReference type="NCBI Taxonomy" id="3034235"/>
    <lineage>
        <taxon>Bacteria</taxon>
        <taxon>Bacillati</taxon>
        <taxon>Actinomycetota</taxon>
        <taxon>Actinomycetes</taxon>
        <taxon>Kitasatosporales</taxon>
        <taxon>Streptomycetaceae</taxon>
        <taxon>Streptomyces</taxon>
    </lineage>
</organism>
<proteinExistence type="predicted"/>
<sequence>MSQETAPDQGLSDAGSTGAAPPKGLLQQMEELLAAVTADLAGLDADLRSSDRAPAPSADADGPAA</sequence>
<evidence type="ECO:0000313" key="2">
    <source>
        <dbReference type="EMBL" id="MDF3290048.1"/>
    </source>
</evidence>
<feature type="region of interest" description="Disordered" evidence="1">
    <location>
        <begin position="1"/>
        <end position="26"/>
    </location>
</feature>
<accession>A0ABT5ZM22</accession>
<dbReference type="EMBL" id="JARJBC010000006">
    <property type="protein sequence ID" value="MDF3290048.1"/>
    <property type="molecule type" value="Genomic_DNA"/>
</dbReference>
<gene>
    <name evidence="2" type="ORF">P3G67_12490</name>
</gene>
<reference evidence="2 3" key="1">
    <citation type="submission" date="2023-03" db="EMBL/GenBank/DDBJ databases">
        <title>Draft genome sequence of Streptomyces sp. RB6PN23 isolated from peat swamp forest in Thailand.</title>
        <authorList>
            <person name="Klaysubun C."/>
            <person name="Duangmal K."/>
        </authorList>
    </citation>
    <scope>NUCLEOTIDE SEQUENCE [LARGE SCALE GENOMIC DNA]</scope>
    <source>
        <strain evidence="2 3">RB6PN23</strain>
    </source>
</reference>
<comment type="caution">
    <text evidence="2">The sequence shown here is derived from an EMBL/GenBank/DDBJ whole genome shotgun (WGS) entry which is preliminary data.</text>
</comment>
<evidence type="ECO:0000256" key="1">
    <source>
        <dbReference type="SAM" id="MobiDB-lite"/>
    </source>
</evidence>